<dbReference type="PANTHER" id="PTHR31650:SF1">
    <property type="entry name" value="WAX ESTER SYNTHASE_DIACYLGLYCEROL ACYLTRANSFERASE 4-RELATED"/>
    <property type="match status" value="1"/>
</dbReference>
<evidence type="ECO:0000256" key="7">
    <source>
        <dbReference type="ARBA" id="ARBA00022798"/>
    </source>
</evidence>
<evidence type="ECO:0000313" key="15">
    <source>
        <dbReference type="Proteomes" id="UP000663923"/>
    </source>
</evidence>
<dbReference type="InterPro" id="IPR045034">
    <property type="entry name" value="O-acyltransferase_WSD1-like"/>
</dbReference>
<evidence type="ECO:0000256" key="10">
    <source>
        <dbReference type="ARBA" id="ARBA00048109"/>
    </source>
</evidence>
<keyword evidence="8" id="KW-0443">Lipid metabolism</keyword>
<evidence type="ECO:0000259" key="13">
    <source>
        <dbReference type="Pfam" id="PF06974"/>
    </source>
</evidence>
<name>A0ABX7T692_9SPHN</name>
<dbReference type="Pfam" id="PF03007">
    <property type="entry name" value="WS_DGAT_cat"/>
    <property type="match status" value="1"/>
</dbReference>
<keyword evidence="5" id="KW-0444">Lipid biosynthesis</keyword>
<dbReference type="RefSeq" id="WP_207987850.1">
    <property type="nucleotide sequence ID" value="NZ_CP071794.1"/>
</dbReference>
<keyword evidence="15" id="KW-1185">Reference proteome</keyword>
<dbReference type="InterPro" id="IPR014292">
    <property type="entry name" value="Acyl_transf_WS/DGAT"/>
</dbReference>
<comment type="catalytic activity">
    <reaction evidence="10">
        <text>an acyl-CoA + a 1,2-diacyl-sn-glycerol = a triacyl-sn-glycerol + CoA</text>
        <dbReference type="Rhea" id="RHEA:10868"/>
        <dbReference type="ChEBI" id="CHEBI:17815"/>
        <dbReference type="ChEBI" id="CHEBI:57287"/>
        <dbReference type="ChEBI" id="CHEBI:58342"/>
        <dbReference type="ChEBI" id="CHEBI:64615"/>
        <dbReference type="EC" id="2.3.1.20"/>
    </reaction>
</comment>
<feature type="domain" description="O-acyltransferase WSD1-like N-terminal" evidence="12">
    <location>
        <begin position="10"/>
        <end position="282"/>
    </location>
</feature>
<organism evidence="14 15">
    <name type="scientific">Parasphingorhabdus cellanae</name>
    <dbReference type="NCBI Taxonomy" id="2806553"/>
    <lineage>
        <taxon>Bacteria</taxon>
        <taxon>Pseudomonadati</taxon>
        <taxon>Pseudomonadota</taxon>
        <taxon>Alphaproteobacteria</taxon>
        <taxon>Sphingomonadales</taxon>
        <taxon>Sphingomonadaceae</taxon>
        <taxon>Parasphingorhabdus</taxon>
    </lineage>
</organism>
<evidence type="ECO:0000256" key="2">
    <source>
        <dbReference type="ARBA" id="ARBA00005189"/>
    </source>
</evidence>
<dbReference type="EC" id="2.3.1.20" evidence="4"/>
<comment type="pathway">
    <text evidence="2">Lipid metabolism.</text>
</comment>
<feature type="region of interest" description="Disordered" evidence="11">
    <location>
        <begin position="475"/>
        <end position="517"/>
    </location>
</feature>
<evidence type="ECO:0000256" key="8">
    <source>
        <dbReference type="ARBA" id="ARBA00023098"/>
    </source>
</evidence>
<comment type="similarity">
    <text evidence="3">Belongs to the long-chain O-acyltransferase family.</text>
</comment>
<evidence type="ECO:0000313" key="14">
    <source>
        <dbReference type="EMBL" id="QTD56027.1"/>
    </source>
</evidence>
<dbReference type="Pfam" id="PF06974">
    <property type="entry name" value="WS_DGAT_C"/>
    <property type="match status" value="1"/>
</dbReference>
<dbReference type="PANTHER" id="PTHR31650">
    <property type="entry name" value="O-ACYLTRANSFERASE (WSD1-LIKE) FAMILY PROTEIN"/>
    <property type="match status" value="1"/>
</dbReference>
<evidence type="ECO:0000256" key="11">
    <source>
        <dbReference type="SAM" id="MobiDB-lite"/>
    </source>
</evidence>
<keyword evidence="6" id="KW-0808">Transferase</keyword>
<evidence type="ECO:0000256" key="4">
    <source>
        <dbReference type="ARBA" id="ARBA00013244"/>
    </source>
</evidence>
<protein>
    <recommendedName>
        <fullName evidence="4">diacylglycerol O-acyltransferase</fullName>
        <ecNumber evidence="4">2.3.1.20</ecNumber>
    </recommendedName>
</protein>
<evidence type="ECO:0000256" key="9">
    <source>
        <dbReference type="ARBA" id="ARBA00023315"/>
    </source>
</evidence>
<evidence type="ECO:0000259" key="12">
    <source>
        <dbReference type="Pfam" id="PF03007"/>
    </source>
</evidence>
<reference evidence="14 15" key="1">
    <citation type="submission" date="2021-03" db="EMBL/GenBank/DDBJ databases">
        <title>Complete genome of Parasphingorhabdus_sp.JHSY0214.</title>
        <authorList>
            <person name="Yoo J.H."/>
            <person name="Bae J.W."/>
        </authorList>
    </citation>
    <scope>NUCLEOTIDE SEQUENCE [LARGE SCALE GENOMIC DNA]</scope>
    <source>
        <strain evidence="14 15">JHSY0214</strain>
    </source>
</reference>
<sequence length="517" mass="57390">MTDKQQPHQLSAQDAQFVYMQTPDNLTHVMAVYIYDPSSAPGGKVRFKDIIEHMRKRMVVSPMFKRRLYRLPLDIDHPYWVEDEHFDLEAHISHSRLPEPGDWRQFCIHVARHHSKPLDMNRPLWDMYVVEGLDNIEGVAKGSYAILTRIHHSTIDGTSGAHFFASISDIDTKGTPAIPLPKKEAEMAPLPEPAEILSRAVNSTVTSPVKLTQALLKLTPAILKNAQKNIASDSEGGEGKVPETRFNGAVSPHKMFEAVTFDLDDLKAIRLKVDGATINDVVLAICSGALRKYLTKHKELPDESLVAVAPINARSRTGEEANPGTNITAMTVKIWSNIANPIERLEAIRDTTRETKAAKSGLSARIMTDLTKHIPGATMSGVARVLNSERFAQKVSNLFVSNVPGPQVQLYMNGAKLTHQYGLGPLGNGMGLFIATPSYHGTISFSIISDRKIMPDIEFFRECLQTAFVQLRDAKPVKGRAKAKVPQSKPEAKPQDGSVMYRRVSKNPRKTKPEKTK</sequence>
<evidence type="ECO:0000256" key="5">
    <source>
        <dbReference type="ARBA" id="ARBA00022516"/>
    </source>
</evidence>
<gene>
    <name evidence="14" type="ORF">J4G78_17970</name>
</gene>
<evidence type="ECO:0000256" key="1">
    <source>
        <dbReference type="ARBA" id="ARBA00004771"/>
    </source>
</evidence>
<evidence type="ECO:0000256" key="6">
    <source>
        <dbReference type="ARBA" id="ARBA00022679"/>
    </source>
</evidence>
<proteinExistence type="inferred from homology"/>
<dbReference type="InterPro" id="IPR009721">
    <property type="entry name" value="O-acyltransferase_WSD1_C"/>
</dbReference>
<evidence type="ECO:0000256" key="3">
    <source>
        <dbReference type="ARBA" id="ARBA00009587"/>
    </source>
</evidence>
<keyword evidence="9" id="KW-0012">Acyltransferase</keyword>
<dbReference type="EMBL" id="CP071794">
    <property type="protein sequence ID" value="QTD56027.1"/>
    <property type="molecule type" value="Genomic_DNA"/>
</dbReference>
<dbReference type="Proteomes" id="UP000663923">
    <property type="component" value="Chromosome"/>
</dbReference>
<keyword evidence="7" id="KW-0319">Glycerol metabolism</keyword>
<dbReference type="NCBIfam" id="TIGR02946">
    <property type="entry name" value="acyl_WS_DGAT"/>
    <property type="match status" value="1"/>
</dbReference>
<comment type="pathway">
    <text evidence="1">Glycerolipid metabolism; triacylglycerol biosynthesis.</text>
</comment>
<accession>A0ABX7T692</accession>
<dbReference type="InterPro" id="IPR004255">
    <property type="entry name" value="O-acyltransferase_WSD1_N"/>
</dbReference>
<feature type="domain" description="O-acyltransferase WSD1 C-terminal" evidence="13">
    <location>
        <begin position="324"/>
        <end position="471"/>
    </location>
</feature>